<organism evidence="1 2">
    <name type="scientific">Penicillium flavigenum</name>
    <dbReference type="NCBI Taxonomy" id="254877"/>
    <lineage>
        <taxon>Eukaryota</taxon>
        <taxon>Fungi</taxon>
        <taxon>Dikarya</taxon>
        <taxon>Ascomycota</taxon>
        <taxon>Pezizomycotina</taxon>
        <taxon>Eurotiomycetes</taxon>
        <taxon>Eurotiomycetidae</taxon>
        <taxon>Eurotiales</taxon>
        <taxon>Aspergillaceae</taxon>
        <taxon>Penicillium</taxon>
    </lineage>
</organism>
<dbReference type="EMBL" id="MLQL01000040">
    <property type="protein sequence ID" value="OQE14163.1"/>
    <property type="molecule type" value="Genomic_DNA"/>
</dbReference>
<gene>
    <name evidence="1" type="ORF">PENFLA_c040G10731</name>
</gene>
<sequence length="142" mass="16372">MSSLWKFGNFHTHSWNLFIATEFHFPYVAFTSAQYLQISLSTLEYGKALVANIVEPCFEYMEIVSGVCTFNRGLLLDSISDRRSGKMAVGRLMRAKRTFHDMDYIDRSSTAIADVCTMAILRVQEQRSSRRITSKLDFPSWH</sequence>
<keyword evidence="2" id="KW-1185">Reference proteome</keyword>
<evidence type="ECO:0000313" key="2">
    <source>
        <dbReference type="Proteomes" id="UP000191342"/>
    </source>
</evidence>
<dbReference type="STRING" id="254877.A0A1V6SKR6"/>
<comment type="caution">
    <text evidence="1">The sequence shown here is derived from an EMBL/GenBank/DDBJ whole genome shotgun (WGS) entry which is preliminary data.</text>
</comment>
<dbReference type="Proteomes" id="UP000191342">
    <property type="component" value="Unassembled WGS sequence"/>
</dbReference>
<dbReference type="OrthoDB" id="5421738at2759"/>
<proteinExistence type="predicted"/>
<dbReference type="AlphaFoldDB" id="A0A1V6SKR6"/>
<accession>A0A1V6SKR6</accession>
<reference evidence="2" key="1">
    <citation type="journal article" date="2017" name="Nat. Microbiol.">
        <title>Global analysis of biosynthetic gene clusters reveals vast potential of secondary metabolite production in Penicillium species.</title>
        <authorList>
            <person name="Nielsen J.C."/>
            <person name="Grijseels S."/>
            <person name="Prigent S."/>
            <person name="Ji B."/>
            <person name="Dainat J."/>
            <person name="Nielsen K.F."/>
            <person name="Frisvad J.C."/>
            <person name="Workman M."/>
            <person name="Nielsen J."/>
        </authorList>
    </citation>
    <scope>NUCLEOTIDE SEQUENCE [LARGE SCALE GENOMIC DNA]</scope>
    <source>
        <strain evidence="2">IBT 14082</strain>
    </source>
</reference>
<evidence type="ECO:0000313" key="1">
    <source>
        <dbReference type="EMBL" id="OQE14163.1"/>
    </source>
</evidence>
<name>A0A1V6SKR6_9EURO</name>
<protein>
    <submittedName>
        <fullName evidence="1">Uncharacterized protein</fullName>
    </submittedName>
</protein>